<feature type="region of interest" description="Disordered" evidence="1">
    <location>
        <begin position="32"/>
        <end position="84"/>
    </location>
</feature>
<name>A0A0D2NHH9_9CHLO</name>
<proteinExistence type="predicted"/>
<keyword evidence="3" id="KW-1185">Reference proteome</keyword>
<evidence type="ECO:0000313" key="2">
    <source>
        <dbReference type="EMBL" id="KIZ04461.1"/>
    </source>
</evidence>
<evidence type="ECO:0000313" key="3">
    <source>
        <dbReference type="Proteomes" id="UP000054498"/>
    </source>
</evidence>
<dbReference type="RefSeq" id="XP_013903480.1">
    <property type="nucleotide sequence ID" value="XM_014048026.1"/>
</dbReference>
<gene>
    <name evidence="2" type="ORF">MNEG_3492</name>
</gene>
<dbReference type="GeneID" id="25736370"/>
<reference evidence="2 3" key="1">
    <citation type="journal article" date="2013" name="BMC Genomics">
        <title>Reconstruction of the lipid metabolism for the microalga Monoraphidium neglectum from its genome sequence reveals characteristics suitable for biofuel production.</title>
        <authorList>
            <person name="Bogen C."/>
            <person name="Al-Dilaimi A."/>
            <person name="Albersmeier A."/>
            <person name="Wichmann J."/>
            <person name="Grundmann M."/>
            <person name="Rupp O."/>
            <person name="Lauersen K.J."/>
            <person name="Blifernez-Klassen O."/>
            <person name="Kalinowski J."/>
            <person name="Goesmann A."/>
            <person name="Mussgnug J.H."/>
            <person name="Kruse O."/>
        </authorList>
    </citation>
    <scope>NUCLEOTIDE SEQUENCE [LARGE SCALE GENOMIC DNA]</scope>
    <source>
        <strain evidence="2 3">SAG 48.87</strain>
    </source>
</reference>
<accession>A0A0D2NHH9</accession>
<evidence type="ECO:0000256" key="1">
    <source>
        <dbReference type="SAM" id="MobiDB-lite"/>
    </source>
</evidence>
<feature type="compositionally biased region" description="Low complexity" evidence="1">
    <location>
        <begin position="55"/>
        <end position="79"/>
    </location>
</feature>
<dbReference type="KEGG" id="mng:MNEG_3492"/>
<dbReference type="AlphaFoldDB" id="A0A0D2NHH9"/>
<dbReference type="Proteomes" id="UP000054498">
    <property type="component" value="Unassembled WGS sequence"/>
</dbReference>
<organism evidence="2 3">
    <name type="scientific">Monoraphidium neglectum</name>
    <dbReference type="NCBI Taxonomy" id="145388"/>
    <lineage>
        <taxon>Eukaryota</taxon>
        <taxon>Viridiplantae</taxon>
        <taxon>Chlorophyta</taxon>
        <taxon>core chlorophytes</taxon>
        <taxon>Chlorophyceae</taxon>
        <taxon>CS clade</taxon>
        <taxon>Sphaeropleales</taxon>
        <taxon>Selenastraceae</taxon>
        <taxon>Monoraphidium</taxon>
    </lineage>
</organism>
<feature type="region of interest" description="Disordered" evidence="1">
    <location>
        <begin position="379"/>
        <end position="429"/>
    </location>
</feature>
<protein>
    <submittedName>
        <fullName evidence="2">Uncharacterized protein</fullName>
    </submittedName>
</protein>
<sequence>MRAAAPPAAMAHHLHAVVPACRPRRARVAIVTTSPSKAREADPAPTAADISSAANKTNPNTTKTVTSISSHSHSTAADAPTPPAWARYGPLRKADLGPAAALRDGKTWAADVNNLACDADGLSARSLRVKATEQMKWVNKTGGLLPGAERASLARLSAATAMLGDAMATSCGGDEAQLAAVLAARRTLPAAASAWLPPRPRHPREAPTLRTQCASDAQVMGLLATVVATLHADGLEGHLATINNADPKCMGFVSGSVYNAVQQFVCMSRHTTNLCAASRDALASGVVRRAEAVQRACAATDEALRQADAIAARAAARLACRELAAPARGAALRGVAAVCGTALVAAEVGPALLVARQREVAQQVLRSFPLGEHLSADCGDDENEYAAQGPSGGRDGDQQQGGDSPDAGTPAIIVRRGPKPDGNLDGGEGAQAELEPVCAASSGRRAAAPGGPCSRPQRALGWAKAALARGFGLCRRA</sequence>
<dbReference type="EMBL" id="KK100660">
    <property type="protein sequence ID" value="KIZ04461.1"/>
    <property type="molecule type" value="Genomic_DNA"/>
</dbReference>